<keyword evidence="2" id="KW-1185">Reference proteome</keyword>
<comment type="caution">
    <text evidence="1">The sequence shown here is derived from an EMBL/GenBank/DDBJ whole genome shotgun (WGS) entry which is preliminary data.</text>
</comment>
<reference evidence="1 2" key="1">
    <citation type="journal article" date="2024" name="Plant Biotechnol. J.">
        <title>Genome and CRISPR/Cas9 system of a widespread forest tree (Populus alba) in the world.</title>
        <authorList>
            <person name="Liu Y.J."/>
            <person name="Jiang P.F."/>
            <person name="Han X.M."/>
            <person name="Li X.Y."/>
            <person name="Wang H.M."/>
            <person name="Wang Y.J."/>
            <person name="Wang X.X."/>
            <person name="Zeng Q.Y."/>
        </authorList>
    </citation>
    <scope>NUCLEOTIDE SEQUENCE [LARGE SCALE GENOMIC DNA]</scope>
    <source>
        <strain evidence="2">cv. PAL-ZL1</strain>
    </source>
</reference>
<gene>
    <name evidence="1" type="ORF">D5086_018805</name>
</gene>
<sequence length="240" mass="26323">MAINEFLQACEISRELSSFFGLYMHVDLQAVDLRSSEDFCSPGAEEIDKVQGAKGAVQIESFYPAFPELSSPKLSSHASYSSLRRSDKSKHLDSPPDDYSPSGTASKSHSSPCSRSSCSSNCSSARAQQHDATTLAVSSNGNGALLAETSNGILKRTCSSDLAEFHSLNNHGDPDFLSLRGAVYGVKAIYGVEQVRLGLQPKWGLRDLQQEIGKRFEIYDFTDIGLKYMDDNGDWVYDRQ</sequence>
<dbReference type="EMBL" id="RCHU02000009">
    <property type="protein sequence ID" value="KAL3580970.1"/>
    <property type="molecule type" value="Genomic_DNA"/>
</dbReference>
<dbReference type="Proteomes" id="UP000309997">
    <property type="component" value="Unassembled WGS sequence"/>
</dbReference>
<evidence type="ECO:0000313" key="1">
    <source>
        <dbReference type="EMBL" id="KAL3580970.1"/>
    </source>
</evidence>
<proteinExistence type="predicted"/>
<accession>A0ACC4BQU2</accession>
<protein>
    <submittedName>
        <fullName evidence="1">Uncharacterized protein</fullName>
    </submittedName>
</protein>
<evidence type="ECO:0000313" key="2">
    <source>
        <dbReference type="Proteomes" id="UP000309997"/>
    </source>
</evidence>
<name>A0ACC4BQU2_POPAL</name>
<organism evidence="1 2">
    <name type="scientific">Populus alba</name>
    <name type="common">White poplar</name>
    <dbReference type="NCBI Taxonomy" id="43335"/>
    <lineage>
        <taxon>Eukaryota</taxon>
        <taxon>Viridiplantae</taxon>
        <taxon>Streptophyta</taxon>
        <taxon>Embryophyta</taxon>
        <taxon>Tracheophyta</taxon>
        <taxon>Spermatophyta</taxon>
        <taxon>Magnoliopsida</taxon>
        <taxon>eudicotyledons</taxon>
        <taxon>Gunneridae</taxon>
        <taxon>Pentapetalae</taxon>
        <taxon>rosids</taxon>
        <taxon>fabids</taxon>
        <taxon>Malpighiales</taxon>
        <taxon>Salicaceae</taxon>
        <taxon>Saliceae</taxon>
        <taxon>Populus</taxon>
    </lineage>
</organism>